<keyword evidence="3" id="KW-1185">Reference proteome</keyword>
<evidence type="ECO:0000313" key="3">
    <source>
        <dbReference type="Proteomes" id="UP000003874"/>
    </source>
</evidence>
<organism evidence="2 3">
    <name type="scientific">Segatella salivae DSM 15606</name>
    <dbReference type="NCBI Taxonomy" id="888832"/>
    <lineage>
        <taxon>Bacteria</taxon>
        <taxon>Pseudomonadati</taxon>
        <taxon>Bacteroidota</taxon>
        <taxon>Bacteroidia</taxon>
        <taxon>Bacteroidales</taxon>
        <taxon>Prevotellaceae</taxon>
        <taxon>Segatella</taxon>
    </lineage>
</organism>
<sequence length="179" mass="20313">MPMKRMLFCWIILMGLLTSCSHCVLHSGGFGDADSIHVEYTGMAGTTRFVINHSDTLTILKGVFFRDTLGNDSPVLFEPVKKLAPNDVLVIKSLARQLFVERSKPDTLWVKPYEYGATDWPILSVHVFKKGKEGAYYYDTGEEKNGIVYSTSTKIKYSPAFLEFTHRLDQCFEEAQKTK</sequence>
<proteinExistence type="predicted"/>
<feature type="chain" id="PRO_5003206751" description="Lipoprotein" evidence="1">
    <location>
        <begin position="25"/>
        <end position="179"/>
    </location>
</feature>
<evidence type="ECO:0000313" key="2">
    <source>
        <dbReference type="EMBL" id="EFV04276.1"/>
    </source>
</evidence>
<feature type="signal peptide" evidence="1">
    <location>
        <begin position="1"/>
        <end position="24"/>
    </location>
</feature>
<accession>E6MQ15</accession>
<evidence type="ECO:0008006" key="4">
    <source>
        <dbReference type="Google" id="ProtNLM"/>
    </source>
</evidence>
<dbReference type="EMBL" id="AEQO01000134">
    <property type="protein sequence ID" value="EFV04276.1"/>
    <property type="molecule type" value="Genomic_DNA"/>
</dbReference>
<dbReference type="PROSITE" id="PS51257">
    <property type="entry name" value="PROKAR_LIPOPROTEIN"/>
    <property type="match status" value="1"/>
</dbReference>
<protein>
    <recommendedName>
        <fullName evidence="4">Lipoprotein</fullName>
    </recommendedName>
</protein>
<dbReference type="AlphaFoldDB" id="E6MQ15"/>
<gene>
    <name evidence="2" type="ORF">HMPREF9420_1583</name>
</gene>
<name>E6MQ15_9BACT</name>
<evidence type="ECO:0000256" key="1">
    <source>
        <dbReference type="SAM" id="SignalP"/>
    </source>
</evidence>
<dbReference type="Proteomes" id="UP000003874">
    <property type="component" value="Unassembled WGS sequence"/>
</dbReference>
<dbReference type="HOGENOM" id="CLU_1509306_0_0_10"/>
<comment type="caution">
    <text evidence="2">The sequence shown here is derived from an EMBL/GenBank/DDBJ whole genome shotgun (WGS) entry which is preliminary data.</text>
</comment>
<keyword evidence="1" id="KW-0732">Signal</keyword>
<reference evidence="2 3" key="1">
    <citation type="submission" date="2010-12" db="EMBL/GenBank/DDBJ databases">
        <authorList>
            <person name="Muzny D."/>
            <person name="Qin X."/>
            <person name="Deng J."/>
            <person name="Jiang H."/>
            <person name="Liu Y."/>
            <person name="Qu J."/>
            <person name="Song X.-Z."/>
            <person name="Zhang L."/>
            <person name="Thornton R."/>
            <person name="Coyle M."/>
            <person name="Francisco L."/>
            <person name="Jackson L."/>
            <person name="Javaid M."/>
            <person name="Korchina V."/>
            <person name="Kovar C."/>
            <person name="Mata R."/>
            <person name="Mathew T."/>
            <person name="Ngo R."/>
            <person name="Nguyen L."/>
            <person name="Nguyen N."/>
            <person name="Okwuonu G."/>
            <person name="Ongeri F."/>
            <person name="Pham C."/>
            <person name="Simmons D."/>
            <person name="Wilczek-Boney K."/>
            <person name="Hale W."/>
            <person name="Jakkamsetti A."/>
            <person name="Pham P."/>
            <person name="Ruth R."/>
            <person name="San Lucas F."/>
            <person name="Warren J."/>
            <person name="Zhang J."/>
            <person name="Zhao Z."/>
            <person name="Zhou C."/>
            <person name="Zhu D."/>
            <person name="Lee S."/>
            <person name="Bess C."/>
            <person name="Blankenburg K."/>
            <person name="Forbes L."/>
            <person name="Fu Q."/>
            <person name="Gubbala S."/>
            <person name="Hirani K."/>
            <person name="Jayaseelan J.C."/>
            <person name="Lara F."/>
            <person name="Munidasa M."/>
            <person name="Palculict T."/>
            <person name="Patil S."/>
            <person name="Pu L.-L."/>
            <person name="Saada N."/>
            <person name="Tang L."/>
            <person name="Weissenberger G."/>
            <person name="Zhu Y."/>
            <person name="Hemphill L."/>
            <person name="Shang Y."/>
            <person name="Youmans B."/>
            <person name="Ayvaz T."/>
            <person name="Ross M."/>
            <person name="Santibanez J."/>
            <person name="Aqrawi P."/>
            <person name="Gross S."/>
            <person name="Joshi V."/>
            <person name="Fowler G."/>
            <person name="Nazareth L."/>
            <person name="Reid J."/>
            <person name="Worley K."/>
            <person name="Petrosino J."/>
            <person name="Highlander S."/>
            <person name="Gibbs R."/>
        </authorList>
    </citation>
    <scope>NUCLEOTIDE SEQUENCE [LARGE SCALE GENOMIC DNA]</scope>
    <source>
        <strain evidence="2 3">DSM 15606</strain>
    </source>
</reference>